<evidence type="ECO:0000256" key="1">
    <source>
        <dbReference type="ARBA" id="ARBA00022679"/>
    </source>
</evidence>
<keyword evidence="1" id="KW-0808">Transferase</keyword>
<evidence type="ECO:0000259" key="5">
    <source>
        <dbReference type="PROSITE" id="PS50011"/>
    </source>
</evidence>
<sequence length="243" mass="26240">MSLAGTRLADHYTLIRPLGQGASSLVYVALGDDGEAYTVKLFAPPLADHAAREARMRVRGPHLAEVMLLSEVAGQPAVVLRFTKGTELFSRYRFRPALERERPAFVRTLSDVLEGLAAMHAGGWLHRDVKADNILVQKSGAATLLDYDLSGPIGETFAVPLRIGTAAFQSPEAQRGEVLGPQSDLYGVGVLLYWGLRGELPADGESDLAGEPLEKLCANLLEADPAKRPSDAEQVRAELLRSI</sequence>
<keyword evidence="2" id="KW-0547">Nucleotide-binding</keyword>
<reference evidence="6 7" key="1">
    <citation type="submission" date="2018-11" db="EMBL/GenBank/DDBJ databases">
        <title>Deinococcus shelandsis sp. nov., isolated from South Shetland Islands soil of Antarctica.</title>
        <authorList>
            <person name="Tian J."/>
        </authorList>
    </citation>
    <scope>NUCLEOTIDE SEQUENCE [LARGE SCALE GENOMIC DNA]</scope>
    <source>
        <strain evidence="6 7">S14-83T</strain>
    </source>
</reference>
<dbReference type="AlphaFoldDB" id="A0A3G8YL74"/>
<name>A0A3G8YL74_9DEIO</name>
<protein>
    <submittedName>
        <fullName evidence="6">Serine/threonine protein kinase</fullName>
    </submittedName>
</protein>
<dbReference type="InterPro" id="IPR011009">
    <property type="entry name" value="Kinase-like_dom_sf"/>
</dbReference>
<evidence type="ECO:0000313" key="6">
    <source>
        <dbReference type="EMBL" id="AZI43354.1"/>
    </source>
</evidence>
<dbReference type="OrthoDB" id="9801841at2"/>
<dbReference type="InterPro" id="IPR000719">
    <property type="entry name" value="Prot_kinase_dom"/>
</dbReference>
<dbReference type="RefSeq" id="WP_124871743.1">
    <property type="nucleotide sequence ID" value="NZ_CP034183.1"/>
</dbReference>
<gene>
    <name evidence="6" type="ORF">EHF33_11875</name>
</gene>
<organism evidence="6 7">
    <name type="scientific">Deinococcus psychrotolerans</name>
    <dbReference type="NCBI Taxonomy" id="2489213"/>
    <lineage>
        <taxon>Bacteria</taxon>
        <taxon>Thermotogati</taxon>
        <taxon>Deinococcota</taxon>
        <taxon>Deinococci</taxon>
        <taxon>Deinococcales</taxon>
        <taxon>Deinococcaceae</taxon>
        <taxon>Deinococcus</taxon>
    </lineage>
</organism>
<keyword evidence="3 6" id="KW-0418">Kinase</keyword>
<dbReference type="PANTHER" id="PTHR43289">
    <property type="entry name" value="MITOGEN-ACTIVATED PROTEIN KINASE KINASE KINASE 20-RELATED"/>
    <property type="match status" value="1"/>
</dbReference>
<dbReference type="KEGG" id="dph:EHF33_11875"/>
<keyword evidence="4" id="KW-0067">ATP-binding</keyword>
<dbReference type="Proteomes" id="UP000276417">
    <property type="component" value="Chromosome 1"/>
</dbReference>
<dbReference type="PANTHER" id="PTHR43289:SF6">
    <property type="entry name" value="SERINE_THREONINE-PROTEIN KINASE NEKL-3"/>
    <property type="match status" value="1"/>
</dbReference>
<feature type="domain" description="Protein kinase" evidence="5">
    <location>
        <begin position="12"/>
        <end position="243"/>
    </location>
</feature>
<dbReference type="GO" id="GO:0004674">
    <property type="term" value="F:protein serine/threonine kinase activity"/>
    <property type="evidence" value="ECO:0007669"/>
    <property type="project" value="UniProtKB-KW"/>
</dbReference>
<accession>A0A3G8YL74</accession>
<evidence type="ECO:0000313" key="7">
    <source>
        <dbReference type="Proteomes" id="UP000276417"/>
    </source>
</evidence>
<dbReference type="SUPFAM" id="SSF56112">
    <property type="entry name" value="Protein kinase-like (PK-like)"/>
    <property type="match status" value="1"/>
</dbReference>
<dbReference type="GO" id="GO:0005524">
    <property type="term" value="F:ATP binding"/>
    <property type="evidence" value="ECO:0007669"/>
    <property type="project" value="UniProtKB-KW"/>
</dbReference>
<evidence type="ECO:0000256" key="4">
    <source>
        <dbReference type="ARBA" id="ARBA00022840"/>
    </source>
</evidence>
<dbReference type="SMART" id="SM00220">
    <property type="entry name" value="S_TKc"/>
    <property type="match status" value="1"/>
</dbReference>
<dbReference type="CDD" id="cd14014">
    <property type="entry name" value="STKc_PknB_like"/>
    <property type="match status" value="1"/>
</dbReference>
<dbReference type="EMBL" id="CP034183">
    <property type="protein sequence ID" value="AZI43354.1"/>
    <property type="molecule type" value="Genomic_DNA"/>
</dbReference>
<dbReference type="Gene3D" id="1.10.510.10">
    <property type="entry name" value="Transferase(Phosphotransferase) domain 1"/>
    <property type="match status" value="1"/>
</dbReference>
<keyword evidence="6" id="KW-0723">Serine/threonine-protein kinase</keyword>
<proteinExistence type="predicted"/>
<dbReference type="PROSITE" id="PS50011">
    <property type="entry name" value="PROTEIN_KINASE_DOM"/>
    <property type="match status" value="1"/>
</dbReference>
<evidence type="ECO:0000256" key="3">
    <source>
        <dbReference type="ARBA" id="ARBA00022777"/>
    </source>
</evidence>
<evidence type="ECO:0000256" key="2">
    <source>
        <dbReference type="ARBA" id="ARBA00022741"/>
    </source>
</evidence>
<keyword evidence="7" id="KW-1185">Reference proteome</keyword>
<dbReference type="Pfam" id="PF00069">
    <property type="entry name" value="Pkinase"/>
    <property type="match status" value="1"/>
</dbReference>